<protein>
    <submittedName>
        <fullName evidence="2">Uncharacterized protein</fullName>
    </submittedName>
</protein>
<evidence type="ECO:0000313" key="3">
    <source>
        <dbReference type="Proteomes" id="UP000660265"/>
    </source>
</evidence>
<dbReference type="RefSeq" id="WP_189111345.1">
    <property type="nucleotide sequence ID" value="NZ_BMMV01000032.1"/>
</dbReference>
<gene>
    <name evidence="2" type="ORF">GCM10011583_66980</name>
</gene>
<dbReference type="InterPro" id="IPR046200">
    <property type="entry name" value="DUF6233"/>
</dbReference>
<evidence type="ECO:0000313" key="2">
    <source>
        <dbReference type="EMBL" id="GGK25595.1"/>
    </source>
</evidence>
<feature type="region of interest" description="Disordered" evidence="1">
    <location>
        <begin position="1"/>
        <end position="29"/>
    </location>
</feature>
<sequence length="91" mass="9674">MRFARNRSCARSTSLGPTDSPQGWIGERLRAAPGDPDGIVRGVRFHLLGCWAIQGRTGGLTTAQARQMVQTDPNAHAYGVCGAHKALADGE</sequence>
<comment type="caution">
    <text evidence="2">The sequence shown here is derived from an EMBL/GenBank/DDBJ whole genome shotgun (WGS) entry which is preliminary data.</text>
</comment>
<name>A0ABQ2EXG1_9ACTN</name>
<proteinExistence type="predicted"/>
<organism evidence="2 3">
    <name type="scientific">Streptomyces camponoticapitis</name>
    <dbReference type="NCBI Taxonomy" id="1616125"/>
    <lineage>
        <taxon>Bacteria</taxon>
        <taxon>Bacillati</taxon>
        <taxon>Actinomycetota</taxon>
        <taxon>Actinomycetes</taxon>
        <taxon>Kitasatosporales</taxon>
        <taxon>Streptomycetaceae</taxon>
        <taxon>Streptomyces</taxon>
    </lineage>
</organism>
<dbReference type="Proteomes" id="UP000660265">
    <property type="component" value="Unassembled WGS sequence"/>
</dbReference>
<feature type="compositionally biased region" description="Polar residues" evidence="1">
    <location>
        <begin position="9"/>
        <end position="21"/>
    </location>
</feature>
<evidence type="ECO:0000256" key="1">
    <source>
        <dbReference type="SAM" id="MobiDB-lite"/>
    </source>
</evidence>
<reference evidence="3" key="1">
    <citation type="journal article" date="2019" name="Int. J. Syst. Evol. Microbiol.">
        <title>The Global Catalogue of Microorganisms (GCM) 10K type strain sequencing project: providing services to taxonomists for standard genome sequencing and annotation.</title>
        <authorList>
            <consortium name="The Broad Institute Genomics Platform"/>
            <consortium name="The Broad Institute Genome Sequencing Center for Infectious Disease"/>
            <person name="Wu L."/>
            <person name="Ma J."/>
        </authorList>
    </citation>
    <scope>NUCLEOTIDE SEQUENCE [LARGE SCALE GENOMIC DNA]</scope>
    <source>
        <strain evidence="3">CGMCC 4.7275</strain>
    </source>
</reference>
<dbReference type="Pfam" id="PF19746">
    <property type="entry name" value="DUF6233"/>
    <property type="match status" value="1"/>
</dbReference>
<dbReference type="EMBL" id="BMMV01000032">
    <property type="protein sequence ID" value="GGK25595.1"/>
    <property type="molecule type" value="Genomic_DNA"/>
</dbReference>
<accession>A0ABQ2EXG1</accession>
<keyword evidence="3" id="KW-1185">Reference proteome</keyword>